<evidence type="ECO:0000313" key="1">
    <source>
        <dbReference type="EMBL" id="KAB5549089.1"/>
    </source>
</evidence>
<keyword evidence="2" id="KW-1185">Reference proteome</keyword>
<dbReference type="EMBL" id="VFJC01000016">
    <property type="protein sequence ID" value="KAB5549089.1"/>
    <property type="molecule type" value="Genomic_DNA"/>
</dbReference>
<proteinExistence type="predicted"/>
<name>A0A5N5M1W5_PANHP</name>
<protein>
    <submittedName>
        <fullName evidence="1">Uncharacterized protein</fullName>
    </submittedName>
</protein>
<comment type="caution">
    <text evidence="1">The sequence shown here is derived from an EMBL/GenBank/DDBJ whole genome shotgun (WGS) entry which is preliminary data.</text>
</comment>
<evidence type="ECO:0000313" key="2">
    <source>
        <dbReference type="Proteomes" id="UP000327468"/>
    </source>
</evidence>
<dbReference type="AlphaFoldDB" id="A0A5N5M1W5"/>
<gene>
    <name evidence="1" type="ORF">PHYPO_G00063270</name>
</gene>
<accession>A0A5N5M1W5</accession>
<dbReference type="Proteomes" id="UP000327468">
    <property type="component" value="Chromosome 15"/>
</dbReference>
<sequence>MRSAHRGRVATCNEMCACATIAPQDCGLNSHSASWWGLFTVPQQRCLVGHSSAMSVNLPLSVKDIVTPSARDVSQDCTSMIMPSGVSSFLLDCMDSDLEAGEPLPSIETLCKADTYDEGTGLISEDEMLHCYIKNSTLLSFSDAVNIGMQHPPNLSSILELSPVIDGKIAKESFSLPPSQPVSPLGSSPLVGPCEYLTSPKNTSGGKSKTTGVEERTPITKIVVTFSPVVKKKPLTGKQPIKCRKVTFSDVIRTQAISVLNPSSVKPQRRAYNVHKNDMRRNTKERSLQTARFFDFADECEKEAFFQRLKLTYTFQLPAKLITFTDLPKTEDV</sequence>
<reference evidence="1 2" key="1">
    <citation type="submission" date="2019-06" db="EMBL/GenBank/DDBJ databases">
        <title>A chromosome-scale genome assembly of the striped catfish, Pangasianodon hypophthalmus.</title>
        <authorList>
            <person name="Wen M."/>
            <person name="Zahm M."/>
            <person name="Roques C."/>
            <person name="Cabau C."/>
            <person name="Klopp C."/>
            <person name="Donnadieu C."/>
            <person name="Jouanno E."/>
            <person name="Avarre J.-C."/>
            <person name="Campet M."/>
            <person name="Ha T.T.T."/>
            <person name="Dugue R."/>
            <person name="Lampietro C."/>
            <person name="Louis A."/>
            <person name="Herpin A."/>
            <person name="Echchiki A."/>
            <person name="Berthelot C."/>
            <person name="Parey E."/>
            <person name="Roest-Crollius H."/>
            <person name="Braasch I."/>
            <person name="Postlethwait J."/>
            <person name="Bobe J."/>
            <person name="Montfort J."/>
            <person name="Bouchez O."/>
            <person name="Begum T."/>
            <person name="Schartl M."/>
            <person name="Guiguen Y."/>
        </authorList>
    </citation>
    <scope>NUCLEOTIDE SEQUENCE [LARGE SCALE GENOMIC DNA]</scope>
    <source>
        <strain evidence="1 2">Indonesia</strain>
        <tissue evidence="1">Blood</tissue>
    </source>
</reference>
<organism evidence="1 2">
    <name type="scientific">Pangasianodon hypophthalmus</name>
    <name type="common">Striped catfish</name>
    <name type="synonym">Helicophagus hypophthalmus</name>
    <dbReference type="NCBI Taxonomy" id="310915"/>
    <lineage>
        <taxon>Eukaryota</taxon>
        <taxon>Metazoa</taxon>
        <taxon>Chordata</taxon>
        <taxon>Craniata</taxon>
        <taxon>Vertebrata</taxon>
        <taxon>Euteleostomi</taxon>
        <taxon>Actinopterygii</taxon>
        <taxon>Neopterygii</taxon>
        <taxon>Teleostei</taxon>
        <taxon>Ostariophysi</taxon>
        <taxon>Siluriformes</taxon>
        <taxon>Pangasiidae</taxon>
        <taxon>Pangasianodon</taxon>
    </lineage>
</organism>